<comment type="pathway">
    <text evidence="2 8">Bacterial outer membrane biogenesis; LPS core biosynthesis.</text>
</comment>
<comment type="similarity">
    <text evidence="8">Belongs to the glycosyltransferase group 1 family.</text>
</comment>
<comment type="caution">
    <text evidence="10">The sequence shown here is derived from an EMBL/GenBank/DDBJ whole genome shotgun (WGS) entry which is preliminary data.</text>
</comment>
<evidence type="ECO:0000256" key="3">
    <source>
        <dbReference type="ARBA" id="ARBA00012621"/>
    </source>
</evidence>
<keyword evidence="8" id="KW-0448">Lipopolysaccharide biosynthesis</keyword>
<accession>A0ABU1F7H5</accession>
<dbReference type="InterPro" id="IPR038107">
    <property type="entry name" value="Glycos_transf_N_sf"/>
</dbReference>
<dbReference type="EC" id="2.4.99.12" evidence="3 8"/>
<evidence type="ECO:0000256" key="6">
    <source>
        <dbReference type="ARBA" id="ARBA00031445"/>
    </source>
</evidence>
<dbReference type="PANTHER" id="PTHR42755:SF1">
    <property type="entry name" value="3-DEOXY-D-MANNO-OCTULOSONIC ACID TRANSFERASE, MITOCHONDRIAL-RELATED"/>
    <property type="match status" value="1"/>
</dbReference>
<gene>
    <name evidence="10" type="ORF">RGD00_09440</name>
</gene>
<dbReference type="Gene3D" id="3.40.50.11720">
    <property type="entry name" value="3-Deoxy-D-manno-octulosonic-acid transferase, N-terminal domain"/>
    <property type="match status" value="1"/>
</dbReference>
<dbReference type="EMBL" id="JAVKPH010000008">
    <property type="protein sequence ID" value="MDR5652827.1"/>
    <property type="molecule type" value="Genomic_DNA"/>
</dbReference>
<dbReference type="Proteomes" id="UP001247754">
    <property type="component" value="Unassembled WGS sequence"/>
</dbReference>
<evidence type="ECO:0000313" key="11">
    <source>
        <dbReference type="Proteomes" id="UP001247754"/>
    </source>
</evidence>
<evidence type="ECO:0000259" key="9">
    <source>
        <dbReference type="Pfam" id="PF04413"/>
    </source>
</evidence>
<evidence type="ECO:0000256" key="4">
    <source>
        <dbReference type="ARBA" id="ARBA00019077"/>
    </source>
</evidence>
<evidence type="ECO:0000256" key="2">
    <source>
        <dbReference type="ARBA" id="ARBA00004713"/>
    </source>
</evidence>
<dbReference type="InterPro" id="IPR007507">
    <property type="entry name" value="Glycos_transf_N"/>
</dbReference>
<keyword evidence="5 8" id="KW-0808">Transferase</keyword>
<organism evidence="10 11">
    <name type="scientific">Ruixingdingia sedimenti</name>
    <dbReference type="NCBI Taxonomy" id="3073604"/>
    <lineage>
        <taxon>Bacteria</taxon>
        <taxon>Pseudomonadati</taxon>
        <taxon>Pseudomonadota</taxon>
        <taxon>Alphaproteobacteria</taxon>
        <taxon>Rhodobacterales</taxon>
        <taxon>Paracoccaceae</taxon>
        <taxon>Ruixingdingia</taxon>
    </lineage>
</organism>
<evidence type="ECO:0000256" key="8">
    <source>
        <dbReference type="RuleBase" id="RU365103"/>
    </source>
</evidence>
<dbReference type="Gene3D" id="3.40.50.2000">
    <property type="entry name" value="Glycogen Phosphorylase B"/>
    <property type="match status" value="1"/>
</dbReference>
<name>A0ABU1F7H5_9RHOB</name>
<dbReference type="PANTHER" id="PTHR42755">
    <property type="entry name" value="3-DEOXY-MANNO-OCTULOSONATE CYTIDYLYLTRANSFERASE"/>
    <property type="match status" value="1"/>
</dbReference>
<keyword evidence="8" id="KW-1003">Cell membrane</keyword>
<proteinExistence type="inferred from homology"/>
<evidence type="ECO:0000256" key="7">
    <source>
        <dbReference type="ARBA" id="ARBA00049183"/>
    </source>
</evidence>
<evidence type="ECO:0000313" key="10">
    <source>
        <dbReference type="EMBL" id="MDR5652827.1"/>
    </source>
</evidence>
<reference evidence="10 11" key="1">
    <citation type="submission" date="2023-09" db="EMBL/GenBank/DDBJ databases">
        <title>Xinfangfangia sedmenti sp. nov., isolated the sedment.</title>
        <authorList>
            <person name="Xu L."/>
        </authorList>
    </citation>
    <scope>NUCLEOTIDE SEQUENCE [LARGE SCALE GENOMIC DNA]</scope>
    <source>
        <strain evidence="10 11">LG-4</strain>
    </source>
</reference>
<dbReference type="InterPro" id="IPR039901">
    <property type="entry name" value="Kdotransferase"/>
</dbReference>
<dbReference type="RefSeq" id="WP_310457072.1">
    <property type="nucleotide sequence ID" value="NZ_JAVKPH010000008.1"/>
</dbReference>
<comment type="catalytic activity">
    <reaction evidence="7 8">
        <text>lipid IVA (E. coli) + CMP-3-deoxy-beta-D-manno-octulosonate = alpha-Kdo-(2-&gt;6)-lipid IVA (E. coli) + CMP + H(+)</text>
        <dbReference type="Rhea" id="RHEA:28066"/>
        <dbReference type="ChEBI" id="CHEBI:15378"/>
        <dbReference type="ChEBI" id="CHEBI:58603"/>
        <dbReference type="ChEBI" id="CHEBI:60364"/>
        <dbReference type="ChEBI" id="CHEBI:60377"/>
        <dbReference type="ChEBI" id="CHEBI:85987"/>
        <dbReference type="EC" id="2.4.99.12"/>
    </reaction>
</comment>
<evidence type="ECO:0000256" key="5">
    <source>
        <dbReference type="ARBA" id="ARBA00022679"/>
    </source>
</evidence>
<comment type="function">
    <text evidence="1 8">Involved in lipopolysaccharide (LPS) biosynthesis. Catalyzes the transfer of 3-deoxy-D-manno-octulosonate (Kdo) residue(s) from CMP-Kdo to lipid IV(A), the tetraacyldisaccharide-1,4'-bisphosphate precursor of lipid A.</text>
</comment>
<keyword evidence="11" id="KW-1185">Reference proteome</keyword>
<keyword evidence="8" id="KW-0472">Membrane</keyword>
<protein>
    <recommendedName>
        <fullName evidence="4 8">3-deoxy-D-manno-octulosonic acid transferase</fullName>
        <shortName evidence="8">Kdo transferase</shortName>
        <ecNumber evidence="3 8">2.4.99.12</ecNumber>
    </recommendedName>
    <alternativeName>
        <fullName evidence="6 8">Lipid IV(A) 3-deoxy-D-manno-octulosonic acid transferase</fullName>
    </alternativeName>
</protein>
<feature type="domain" description="3-deoxy-D-manno-octulosonic-acid transferase N-terminal" evidence="9">
    <location>
        <begin position="37"/>
        <end position="214"/>
    </location>
</feature>
<evidence type="ECO:0000256" key="1">
    <source>
        <dbReference type="ARBA" id="ARBA00003394"/>
    </source>
</evidence>
<sequence>MMPPLLTLYLAFARVSEPLWRLALHRRARRGREDPARMAEKFGRGMAPRPGCPVIWFHALSVGESLALLALLNRLVAARPDLWVLLTTSTRTSVEAWDRVGLPPRVIHQYAPVDAPGPMRRFLRHWKPAAAVFAEFDLWPVRMLETTGAGVPAILINSRLSAGRFEQRMRMARVYGWLLVRFRRILLQDAASVPRFVALGAPADRVAVMGVLKAAAAPLPDAPAERAALAAAIGDRPLWFAAATERREEPQVIEAHRQASLRAPRLLLIIAPRHARDADGTEALARAAFAHVARRSRGEVIGPDTQVYIADTIGEMGLWYRLSPVSFVGHSLRVEGEPLSGKNPFEAAALGSVILHGPEVDMFSESYAALAAADAAILTEDAPALARAVLALQDPAARAPHLPGAARVMAEQQAPLEIALDAVLALLDGPAEGAAVDKYDQKP</sequence>
<comment type="subcellular location">
    <subcellularLocation>
        <location evidence="8">Cell membrane</location>
    </subcellularLocation>
</comment>
<dbReference type="Pfam" id="PF04413">
    <property type="entry name" value="Glycos_transf_N"/>
    <property type="match status" value="1"/>
</dbReference>